<protein>
    <recommendedName>
        <fullName evidence="4">Prevent-host-death protein</fullName>
    </recommendedName>
</protein>
<dbReference type="Proteomes" id="UP000487117">
    <property type="component" value="Unassembled WGS sequence"/>
</dbReference>
<name>A0A7V8FIY0_STEMA</name>
<dbReference type="InterPro" id="IPR036165">
    <property type="entry name" value="YefM-like_sf"/>
</dbReference>
<dbReference type="SUPFAM" id="SSF143120">
    <property type="entry name" value="YefM-like"/>
    <property type="match status" value="1"/>
</dbReference>
<evidence type="ECO:0000313" key="2">
    <source>
        <dbReference type="EMBL" id="KAF1016891.1"/>
    </source>
</evidence>
<sequence>MRSETVGVLDLRRNLSALLETMQQQPLMVHRYGAPWVCVVSDAYWQRHLALLDFHPGLHPLADLLQLQRQALPLLELPALHDQVLHHRLWHWFVGGGGGPIDGWHLPLLHERLQRELHDPVWWDALRAFARRDDVAAIALRSGGVPPRATLDACRAMTRA</sequence>
<evidence type="ECO:0000313" key="3">
    <source>
        <dbReference type="Proteomes" id="UP000487117"/>
    </source>
</evidence>
<proteinExistence type="inferred from homology"/>
<dbReference type="EMBL" id="WNDS01000001">
    <property type="protein sequence ID" value="KAF1016891.1"/>
    <property type="molecule type" value="Genomic_DNA"/>
</dbReference>
<comment type="caution">
    <text evidence="2">The sequence shown here is derived from an EMBL/GenBank/DDBJ whole genome shotgun (WGS) entry which is preliminary data.</text>
</comment>
<comment type="similarity">
    <text evidence="1">Belongs to the phD/YefM antitoxin family.</text>
</comment>
<evidence type="ECO:0000256" key="1">
    <source>
        <dbReference type="ARBA" id="ARBA00009981"/>
    </source>
</evidence>
<evidence type="ECO:0008006" key="4">
    <source>
        <dbReference type="Google" id="ProtNLM"/>
    </source>
</evidence>
<accession>A0A7V8FIY0</accession>
<gene>
    <name evidence="2" type="ORF">GAK31_00150</name>
</gene>
<reference evidence="3" key="1">
    <citation type="journal article" date="2020" name="MBio">
        <title>Horizontal gene transfer to a defensive symbiont with a reduced genome amongst a multipartite beetle microbiome.</title>
        <authorList>
            <person name="Waterworth S.C."/>
            <person name="Florez L.V."/>
            <person name="Rees E.R."/>
            <person name="Hertweck C."/>
            <person name="Kaltenpoth M."/>
            <person name="Kwan J.C."/>
        </authorList>
    </citation>
    <scope>NUCLEOTIDE SEQUENCE [LARGE SCALE GENOMIC DNA]</scope>
</reference>
<dbReference type="AlphaFoldDB" id="A0A7V8FIY0"/>
<organism evidence="2 3">
    <name type="scientific">Stenotrophomonas maltophilia</name>
    <name type="common">Pseudomonas maltophilia</name>
    <name type="synonym">Xanthomonas maltophilia</name>
    <dbReference type="NCBI Taxonomy" id="40324"/>
    <lineage>
        <taxon>Bacteria</taxon>
        <taxon>Pseudomonadati</taxon>
        <taxon>Pseudomonadota</taxon>
        <taxon>Gammaproteobacteria</taxon>
        <taxon>Lysobacterales</taxon>
        <taxon>Lysobacteraceae</taxon>
        <taxon>Stenotrophomonas</taxon>
        <taxon>Stenotrophomonas maltophilia group</taxon>
    </lineage>
</organism>